<keyword evidence="2 6" id="KW-0812">Transmembrane</keyword>
<evidence type="ECO:0000256" key="6">
    <source>
        <dbReference type="SAM" id="Phobius"/>
    </source>
</evidence>
<evidence type="ECO:0000256" key="1">
    <source>
        <dbReference type="ARBA" id="ARBA00004141"/>
    </source>
</evidence>
<dbReference type="OrthoDB" id="5977743at2759"/>
<dbReference type="SUPFAM" id="SSF56300">
    <property type="entry name" value="Metallo-dependent phosphatases"/>
    <property type="match status" value="1"/>
</dbReference>
<keyword evidence="9" id="KW-1185">Reference proteome</keyword>
<feature type="domain" description="Calcineurin-like phosphoesterase" evidence="7">
    <location>
        <begin position="119"/>
        <end position="347"/>
    </location>
</feature>
<sequence>MRFNYQRSINQLLVSLTVLWLVVFIFYERYVPYLAAKSCSWPKVVLEPPARAEGQQDPPPVEPIVVEQKPAEKEQMEAESLPQNSPAEEEQAEPPVEVGIIERSVVEEAEKYRDLEDARIMLIADPQLIDAHTYPGRNSLLLKLSQHTVDTYIKKSYNALMKYLEPEHIFFLGDLLDNGRESEDGYFQSQVKRFKKIFKKHESTYTFHTNVPGNHDIGFGDNVIVKNRDRFEETFGQMNTRFTICEVEFVAMDTVSLSSDKKEVNEKAFNFLDHVAQLPKERPRILLTHVPLYRDPEVQKCGPLRESAEFKLGSGYQYQNAINEKLSSEILQKIEPDMIFSGDDHDYCDVTHVEGRTREITVKSISMAMGISYPAVQLLTLVLEKESNQVHYETEICYLPTPYVNIYVYVVLAIFSGLAIITWNIKSKSAHNSYSSLSTSSKSKSKRNTAGTSSGGVGSLGSSGDEEHGTSIKLSNFLRGQDSDDNQINLTPLPLYTFTQKEGEGSTKLKRAFLQVGHFLRRWNLIESLKHSALLGTIVIGLYYIGFCCTL</sequence>
<dbReference type="GO" id="GO:0051301">
    <property type="term" value="P:cell division"/>
    <property type="evidence" value="ECO:0007669"/>
    <property type="project" value="UniProtKB-KW"/>
</dbReference>
<dbReference type="GO" id="GO:0016020">
    <property type="term" value="C:membrane"/>
    <property type="evidence" value="ECO:0007669"/>
    <property type="project" value="UniProtKB-SubCell"/>
</dbReference>
<keyword evidence="8" id="KW-0132">Cell division</keyword>
<dbReference type="GO" id="GO:0016787">
    <property type="term" value="F:hydrolase activity"/>
    <property type="evidence" value="ECO:0007669"/>
    <property type="project" value="InterPro"/>
</dbReference>
<dbReference type="PANTHER" id="PTHR13315:SF4">
    <property type="entry name" value="METALLOPHOSPHOESTERASE, ISOFORM E"/>
    <property type="match status" value="1"/>
</dbReference>
<dbReference type="Proteomes" id="UP000837801">
    <property type="component" value="Unassembled WGS sequence"/>
</dbReference>
<evidence type="ECO:0000313" key="9">
    <source>
        <dbReference type="Proteomes" id="UP000837801"/>
    </source>
</evidence>
<dbReference type="Pfam" id="PF00149">
    <property type="entry name" value="Metallophos"/>
    <property type="match status" value="1"/>
</dbReference>
<dbReference type="EMBL" id="CAKXYY010000004">
    <property type="protein sequence ID" value="CAH2351832.1"/>
    <property type="molecule type" value="Genomic_DNA"/>
</dbReference>
<dbReference type="InterPro" id="IPR033308">
    <property type="entry name" value="PGAP5/Cdc1/Ted1"/>
</dbReference>
<organism evidence="8 9">
    <name type="scientific">[Candida] railenensis</name>
    <dbReference type="NCBI Taxonomy" id="45579"/>
    <lineage>
        <taxon>Eukaryota</taxon>
        <taxon>Fungi</taxon>
        <taxon>Dikarya</taxon>
        <taxon>Ascomycota</taxon>
        <taxon>Saccharomycotina</taxon>
        <taxon>Pichiomycetes</taxon>
        <taxon>Debaryomycetaceae</taxon>
        <taxon>Kurtzmaniella</taxon>
    </lineage>
</organism>
<dbReference type="GO" id="GO:0006506">
    <property type="term" value="P:GPI anchor biosynthetic process"/>
    <property type="evidence" value="ECO:0007669"/>
    <property type="project" value="InterPro"/>
</dbReference>
<dbReference type="AlphaFoldDB" id="A0A9P0VXB0"/>
<feature type="transmembrane region" description="Helical" evidence="6">
    <location>
        <begin position="406"/>
        <end position="425"/>
    </location>
</feature>
<proteinExistence type="predicted"/>
<dbReference type="GO" id="GO:0005783">
    <property type="term" value="C:endoplasmic reticulum"/>
    <property type="evidence" value="ECO:0007669"/>
    <property type="project" value="TreeGrafter"/>
</dbReference>
<feature type="transmembrane region" description="Helical" evidence="6">
    <location>
        <begin position="12"/>
        <end position="30"/>
    </location>
</feature>
<comment type="caution">
    <text evidence="8">The sequence shown here is derived from an EMBL/GenBank/DDBJ whole genome shotgun (WGS) entry which is preliminary data.</text>
</comment>
<protein>
    <submittedName>
        <fullName evidence="8">Cell division control protein 1</fullName>
    </submittedName>
</protein>
<keyword evidence="8" id="KW-0131">Cell cycle</keyword>
<evidence type="ECO:0000259" key="7">
    <source>
        <dbReference type="Pfam" id="PF00149"/>
    </source>
</evidence>
<keyword evidence="3 6" id="KW-1133">Transmembrane helix</keyword>
<name>A0A9P0VXB0_9ASCO</name>
<feature type="region of interest" description="Disordered" evidence="5">
    <location>
        <begin position="432"/>
        <end position="468"/>
    </location>
</feature>
<evidence type="ECO:0000256" key="5">
    <source>
        <dbReference type="SAM" id="MobiDB-lite"/>
    </source>
</evidence>
<comment type="subcellular location">
    <subcellularLocation>
        <location evidence="1">Membrane</location>
        <topology evidence="1">Multi-pass membrane protein</topology>
    </subcellularLocation>
</comment>
<dbReference type="Gene3D" id="3.60.21.10">
    <property type="match status" value="1"/>
</dbReference>
<dbReference type="InterPro" id="IPR004843">
    <property type="entry name" value="Calcineurin-like_PHP"/>
</dbReference>
<dbReference type="PANTHER" id="PTHR13315">
    <property type="entry name" value="METALLO PHOSPHOESTERASE RELATED"/>
    <property type="match status" value="1"/>
</dbReference>
<feature type="compositionally biased region" description="Low complexity" evidence="5">
    <location>
        <begin position="433"/>
        <end position="442"/>
    </location>
</feature>
<evidence type="ECO:0000256" key="3">
    <source>
        <dbReference type="ARBA" id="ARBA00022989"/>
    </source>
</evidence>
<evidence type="ECO:0000256" key="2">
    <source>
        <dbReference type="ARBA" id="ARBA00022692"/>
    </source>
</evidence>
<accession>A0A9P0VXB0</accession>
<feature type="transmembrane region" description="Helical" evidence="6">
    <location>
        <begin position="529"/>
        <end position="547"/>
    </location>
</feature>
<keyword evidence="4 6" id="KW-0472">Membrane</keyword>
<gene>
    <name evidence="8" type="ORF">CLIB1423_04S06964</name>
</gene>
<feature type="region of interest" description="Disordered" evidence="5">
    <location>
        <begin position="72"/>
        <end position="94"/>
    </location>
</feature>
<dbReference type="InterPro" id="IPR029052">
    <property type="entry name" value="Metallo-depent_PP-like"/>
</dbReference>
<evidence type="ECO:0000313" key="8">
    <source>
        <dbReference type="EMBL" id="CAH2351832.1"/>
    </source>
</evidence>
<evidence type="ECO:0000256" key="4">
    <source>
        <dbReference type="ARBA" id="ARBA00023136"/>
    </source>
</evidence>
<reference evidence="8" key="1">
    <citation type="submission" date="2022-03" db="EMBL/GenBank/DDBJ databases">
        <authorList>
            <person name="Legras J.-L."/>
            <person name="Devillers H."/>
            <person name="Grondin C."/>
        </authorList>
    </citation>
    <scope>NUCLEOTIDE SEQUENCE</scope>
    <source>
        <strain evidence="8">CLIB 1423</strain>
    </source>
</reference>